<proteinExistence type="predicted"/>
<dbReference type="GO" id="GO:0000160">
    <property type="term" value="P:phosphorelay signal transduction system"/>
    <property type="evidence" value="ECO:0007669"/>
    <property type="project" value="InterPro"/>
</dbReference>
<keyword evidence="2" id="KW-0547">Nucleotide-binding</keyword>
<dbReference type="SUPFAM" id="SSF52540">
    <property type="entry name" value="P-loop containing nucleoside triphosphate hydrolases"/>
    <property type="match status" value="1"/>
</dbReference>
<sequence>MSKANILVVDDQDSIRHFVCQALENDGYTVTSAGSVREARAAIERDMPDMAFFDLKLPDGTGLDLLREVKRLQPEVSVVLMTAFGELETAVEAMSAGAFWFVKKPFQSEELLAIAARALESQKIWLELRRLRHQAFADDDYLHSASPAMQEAYAIAEQVARGDTTSVLIEGESGTGKEYFANLIHRMSARHSQPFVEINCAAIPGELLESELFGHEKGAFTDARAQKLGLMELANGGTLFLDEIGEMAPMLQVKLLRVLERRTFKRVGGTKDIAVNLRIISATNQDLEKMVREGTFREDLYYRLKVVPLFVPPLRDRHEDVVPLARLFMERFSKQFKKPFREMSPAAQRVLNEYAWPGNIRELKNLFERTILLENAEVLDVQHLKLAPRARAASEATLGQRVDEVLQGVIPATGIPFEPLVEELERSLIMRASYATKWNQSRTAELLNLKRDKLRYRMKLYGIHSKEDEAQSHSSAA</sequence>
<keyword evidence="5" id="KW-0238">DNA-binding</keyword>
<evidence type="ECO:0000313" key="10">
    <source>
        <dbReference type="EMBL" id="MBI5168760.1"/>
    </source>
</evidence>
<dbReference type="PROSITE" id="PS50110">
    <property type="entry name" value="RESPONSE_REGULATORY"/>
    <property type="match status" value="1"/>
</dbReference>
<dbReference type="FunFam" id="3.40.50.2300:FF:000018">
    <property type="entry name" value="DNA-binding transcriptional regulator NtrC"/>
    <property type="match status" value="1"/>
</dbReference>
<dbReference type="InterPro" id="IPR025944">
    <property type="entry name" value="Sigma_54_int_dom_CS"/>
</dbReference>
<dbReference type="Pfam" id="PF02954">
    <property type="entry name" value="HTH_8"/>
    <property type="match status" value="1"/>
</dbReference>
<keyword evidence="4" id="KW-0805">Transcription regulation</keyword>
<evidence type="ECO:0000256" key="5">
    <source>
        <dbReference type="ARBA" id="ARBA00023125"/>
    </source>
</evidence>
<dbReference type="EMBL" id="JACRIW010000034">
    <property type="protein sequence ID" value="MBI5168760.1"/>
    <property type="molecule type" value="Genomic_DNA"/>
</dbReference>
<dbReference type="CDD" id="cd00009">
    <property type="entry name" value="AAA"/>
    <property type="match status" value="1"/>
</dbReference>
<dbReference type="GO" id="GO:0005524">
    <property type="term" value="F:ATP binding"/>
    <property type="evidence" value="ECO:0007669"/>
    <property type="project" value="UniProtKB-KW"/>
</dbReference>
<evidence type="ECO:0000256" key="6">
    <source>
        <dbReference type="ARBA" id="ARBA00023163"/>
    </source>
</evidence>
<dbReference type="PROSITE" id="PS00675">
    <property type="entry name" value="SIGMA54_INTERACT_1"/>
    <property type="match status" value="1"/>
</dbReference>
<dbReference type="PROSITE" id="PS00688">
    <property type="entry name" value="SIGMA54_INTERACT_3"/>
    <property type="match status" value="1"/>
</dbReference>
<dbReference type="Pfam" id="PF00072">
    <property type="entry name" value="Response_reg"/>
    <property type="match status" value="1"/>
</dbReference>
<dbReference type="InterPro" id="IPR001789">
    <property type="entry name" value="Sig_transdc_resp-reg_receiver"/>
</dbReference>
<protein>
    <submittedName>
        <fullName evidence="10">Sigma-54-dependent Fis family transcriptional regulator</fullName>
    </submittedName>
</protein>
<dbReference type="FunFam" id="3.40.50.300:FF:000006">
    <property type="entry name" value="DNA-binding transcriptional regulator NtrC"/>
    <property type="match status" value="1"/>
</dbReference>
<gene>
    <name evidence="10" type="ORF">HZA61_04645</name>
</gene>
<dbReference type="Pfam" id="PF25601">
    <property type="entry name" value="AAA_lid_14"/>
    <property type="match status" value="1"/>
</dbReference>
<dbReference type="SUPFAM" id="SSF46689">
    <property type="entry name" value="Homeodomain-like"/>
    <property type="match status" value="1"/>
</dbReference>
<feature type="domain" description="Sigma-54 factor interaction" evidence="8">
    <location>
        <begin position="142"/>
        <end position="372"/>
    </location>
</feature>
<keyword evidence="6" id="KW-0804">Transcription</keyword>
<evidence type="ECO:0000313" key="11">
    <source>
        <dbReference type="Proteomes" id="UP000696931"/>
    </source>
</evidence>
<evidence type="ECO:0000259" key="9">
    <source>
        <dbReference type="PROSITE" id="PS50110"/>
    </source>
</evidence>
<dbReference type="GO" id="GO:0043565">
    <property type="term" value="F:sequence-specific DNA binding"/>
    <property type="evidence" value="ECO:0007669"/>
    <property type="project" value="InterPro"/>
</dbReference>
<dbReference type="GO" id="GO:0006355">
    <property type="term" value="P:regulation of DNA-templated transcription"/>
    <property type="evidence" value="ECO:0007669"/>
    <property type="project" value="InterPro"/>
</dbReference>
<dbReference type="InterPro" id="IPR025662">
    <property type="entry name" value="Sigma_54_int_dom_ATP-bd_1"/>
</dbReference>
<keyword evidence="3" id="KW-0067">ATP-binding</keyword>
<dbReference type="SUPFAM" id="SSF52172">
    <property type="entry name" value="CheY-like"/>
    <property type="match status" value="1"/>
</dbReference>
<dbReference type="PROSITE" id="PS00676">
    <property type="entry name" value="SIGMA54_INTERACT_2"/>
    <property type="match status" value="1"/>
</dbReference>
<name>A0A933W173_UNCEI</name>
<dbReference type="InterPro" id="IPR002197">
    <property type="entry name" value="HTH_Fis"/>
</dbReference>
<dbReference type="Gene3D" id="3.40.50.2300">
    <property type="match status" value="1"/>
</dbReference>
<dbReference type="Proteomes" id="UP000696931">
    <property type="component" value="Unassembled WGS sequence"/>
</dbReference>
<accession>A0A933W173</accession>
<evidence type="ECO:0000256" key="2">
    <source>
        <dbReference type="ARBA" id="ARBA00022741"/>
    </source>
</evidence>
<feature type="domain" description="Response regulatory" evidence="9">
    <location>
        <begin position="5"/>
        <end position="119"/>
    </location>
</feature>
<dbReference type="PANTHER" id="PTHR32071">
    <property type="entry name" value="TRANSCRIPTIONAL REGULATORY PROTEIN"/>
    <property type="match status" value="1"/>
</dbReference>
<feature type="modified residue" description="4-aspartylphosphate" evidence="7">
    <location>
        <position position="54"/>
    </location>
</feature>
<dbReference type="Gene3D" id="3.40.50.300">
    <property type="entry name" value="P-loop containing nucleotide triphosphate hydrolases"/>
    <property type="match status" value="1"/>
</dbReference>
<organism evidence="10 11">
    <name type="scientific">Eiseniibacteriota bacterium</name>
    <dbReference type="NCBI Taxonomy" id="2212470"/>
    <lineage>
        <taxon>Bacteria</taxon>
        <taxon>Candidatus Eiseniibacteriota</taxon>
    </lineage>
</organism>
<dbReference type="PANTHER" id="PTHR32071:SF113">
    <property type="entry name" value="ALGINATE BIOSYNTHESIS TRANSCRIPTIONAL REGULATORY PROTEIN ALGB"/>
    <property type="match status" value="1"/>
</dbReference>
<evidence type="ECO:0000256" key="1">
    <source>
        <dbReference type="ARBA" id="ARBA00022553"/>
    </source>
</evidence>
<dbReference type="InterPro" id="IPR009057">
    <property type="entry name" value="Homeodomain-like_sf"/>
</dbReference>
<keyword evidence="1 7" id="KW-0597">Phosphoprotein</keyword>
<dbReference type="SMART" id="SM00382">
    <property type="entry name" value="AAA"/>
    <property type="match status" value="1"/>
</dbReference>
<dbReference type="Pfam" id="PF00158">
    <property type="entry name" value="Sigma54_activat"/>
    <property type="match status" value="1"/>
</dbReference>
<dbReference type="InterPro" id="IPR011006">
    <property type="entry name" value="CheY-like_superfamily"/>
</dbReference>
<dbReference type="AlphaFoldDB" id="A0A933W173"/>
<comment type="caution">
    <text evidence="10">The sequence shown here is derived from an EMBL/GenBank/DDBJ whole genome shotgun (WGS) entry which is preliminary data.</text>
</comment>
<evidence type="ECO:0000259" key="8">
    <source>
        <dbReference type="PROSITE" id="PS50045"/>
    </source>
</evidence>
<dbReference type="InterPro" id="IPR058031">
    <property type="entry name" value="AAA_lid_NorR"/>
</dbReference>
<dbReference type="PRINTS" id="PR01590">
    <property type="entry name" value="HTHFIS"/>
</dbReference>
<dbReference type="PROSITE" id="PS50045">
    <property type="entry name" value="SIGMA54_INTERACT_4"/>
    <property type="match status" value="1"/>
</dbReference>
<evidence type="ECO:0000256" key="4">
    <source>
        <dbReference type="ARBA" id="ARBA00023015"/>
    </source>
</evidence>
<dbReference type="InterPro" id="IPR003593">
    <property type="entry name" value="AAA+_ATPase"/>
</dbReference>
<dbReference type="InterPro" id="IPR002078">
    <property type="entry name" value="Sigma_54_int"/>
</dbReference>
<dbReference type="InterPro" id="IPR027417">
    <property type="entry name" value="P-loop_NTPase"/>
</dbReference>
<dbReference type="Gene3D" id="1.10.10.60">
    <property type="entry name" value="Homeodomain-like"/>
    <property type="match status" value="1"/>
</dbReference>
<reference evidence="10" key="1">
    <citation type="submission" date="2020-07" db="EMBL/GenBank/DDBJ databases">
        <title>Huge and variable diversity of episymbiotic CPR bacteria and DPANN archaea in groundwater ecosystems.</title>
        <authorList>
            <person name="He C.Y."/>
            <person name="Keren R."/>
            <person name="Whittaker M."/>
            <person name="Farag I.F."/>
            <person name="Doudna J."/>
            <person name="Cate J.H.D."/>
            <person name="Banfield J.F."/>
        </authorList>
    </citation>
    <scope>NUCLEOTIDE SEQUENCE</scope>
    <source>
        <strain evidence="10">NC_groundwater_1813_Pr3_B-0.1um_71_17</strain>
    </source>
</reference>
<dbReference type="SMART" id="SM00448">
    <property type="entry name" value="REC"/>
    <property type="match status" value="1"/>
</dbReference>
<dbReference type="InterPro" id="IPR025943">
    <property type="entry name" value="Sigma_54_int_dom_ATP-bd_2"/>
</dbReference>
<dbReference type="Gene3D" id="1.10.8.60">
    <property type="match status" value="1"/>
</dbReference>
<evidence type="ECO:0000256" key="7">
    <source>
        <dbReference type="PROSITE-ProRule" id="PRU00169"/>
    </source>
</evidence>
<evidence type="ECO:0000256" key="3">
    <source>
        <dbReference type="ARBA" id="ARBA00022840"/>
    </source>
</evidence>